<keyword evidence="4" id="KW-0411">Iron-sulfur</keyword>
<reference evidence="6 7" key="1">
    <citation type="submission" date="2016-06" db="EMBL/GenBank/DDBJ databases">
        <title>Respiratory ammonification of nitrate coupled to the oxidation of elemental sulfur in deep-sea autotrophic thermophilic bacteria.</title>
        <authorList>
            <person name="Slobodkina G.B."/>
            <person name="Mardanov A.V."/>
            <person name="Ravin N.V."/>
            <person name="Frolova A.A."/>
            <person name="Viryasiv M.B."/>
            <person name="Chernyh N.A."/>
            <person name="Bonch-Osmolovskaya E.A."/>
            <person name="Slobodkin A.I."/>
        </authorList>
    </citation>
    <scope>NUCLEOTIDE SEQUENCE [LARGE SCALE GENOMIC DNA]</scope>
    <source>
        <strain evidence="6 7">S69</strain>
    </source>
</reference>
<organism evidence="6 7">
    <name type="scientific">Dissulfuribacter thermophilus</name>
    <dbReference type="NCBI Taxonomy" id="1156395"/>
    <lineage>
        <taxon>Bacteria</taxon>
        <taxon>Pseudomonadati</taxon>
        <taxon>Thermodesulfobacteriota</taxon>
        <taxon>Dissulfuribacteria</taxon>
        <taxon>Dissulfuribacterales</taxon>
        <taxon>Dissulfuribacteraceae</taxon>
        <taxon>Dissulfuribacter</taxon>
    </lineage>
</organism>
<gene>
    <name evidence="6" type="ORF">DBT_1307</name>
</gene>
<evidence type="ECO:0000313" key="7">
    <source>
        <dbReference type="Proteomes" id="UP000093080"/>
    </source>
</evidence>
<dbReference type="GO" id="GO:0051536">
    <property type="term" value="F:iron-sulfur cluster binding"/>
    <property type="evidence" value="ECO:0007669"/>
    <property type="project" value="UniProtKB-KW"/>
</dbReference>
<dbReference type="STRING" id="1156395.DBT_1307"/>
<dbReference type="GO" id="GO:0016491">
    <property type="term" value="F:oxidoreductase activity"/>
    <property type="evidence" value="ECO:0007669"/>
    <property type="project" value="UniProtKB-KW"/>
</dbReference>
<comment type="caution">
    <text evidence="6">The sequence shown here is derived from an EMBL/GenBank/DDBJ whole genome shotgun (WGS) entry which is preliminary data.</text>
</comment>
<dbReference type="GO" id="GO:0046872">
    <property type="term" value="F:metal ion binding"/>
    <property type="evidence" value="ECO:0007669"/>
    <property type="project" value="UniProtKB-KW"/>
</dbReference>
<dbReference type="EMBL" id="MAGO01000006">
    <property type="protein sequence ID" value="OCC15187.1"/>
    <property type="molecule type" value="Genomic_DNA"/>
</dbReference>
<protein>
    <submittedName>
        <fullName evidence="6">Methyl-viologen-reducing hydrogenase subunit delta</fullName>
    </submittedName>
</protein>
<evidence type="ECO:0000259" key="5">
    <source>
        <dbReference type="Pfam" id="PF02662"/>
    </source>
</evidence>
<sequence>MLKILVFSTNTISDPGIDLAGASHLDYPLGVSVISVPCSSGIDPRWILYALKKGFDGVFIAADGTDCSFLQDCTKRTADVVKNAQELVKINGMDPRRIKMAAICSVCSEAFQNHMKKFEENLKKLCGEQDG</sequence>
<dbReference type="Proteomes" id="UP000093080">
    <property type="component" value="Unassembled WGS sequence"/>
</dbReference>
<feature type="domain" description="F420-non-reducing hydrogenase iron-sulfur subunit D" evidence="5">
    <location>
        <begin position="4"/>
        <end position="125"/>
    </location>
</feature>
<accession>A0A1B9F5G8</accession>
<dbReference type="AlphaFoldDB" id="A0A1B9F5G8"/>
<keyword evidence="1" id="KW-0479">Metal-binding</keyword>
<dbReference type="Pfam" id="PF02662">
    <property type="entry name" value="FlpD"/>
    <property type="match status" value="1"/>
</dbReference>
<proteinExistence type="predicted"/>
<evidence type="ECO:0000256" key="1">
    <source>
        <dbReference type="ARBA" id="ARBA00022723"/>
    </source>
</evidence>
<evidence type="ECO:0000256" key="3">
    <source>
        <dbReference type="ARBA" id="ARBA00023004"/>
    </source>
</evidence>
<keyword evidence="3" id="KW-0408">Iron</keyword>
<name>A0A1B9F5G8_9BACT</name>
<evidence type="ECO:0000313" key="6">
    <source>
        <dbReference type="EMBL" id="OCC15187.1"/>
    </source>
</evidence>
<keyword evidence="7" id="KW-1185">Reference proteome</keyword>
<dbReference type="InterPro" id="IPR003813">
    <property type="entry name" value="MvhD/FlpD"/>
</dbReference>
<evidence type="ECO:0000256" key="2">
    <source>
        <dbReference type="ARBA" id="ARBA00023002"/>
    </source>
</evidence>
<evidence type="ECO:0000256" key="4">
    <source>
        <dbReference type="ARBA" id="ARBA00023014"/>
    </source>
</evidence>
<dbReference type="RefSeq" id="WP_067617896.1">
    <property type="nucleotide sequence ID" value="NZ_MAGO01000006.1"/>
</dbReference>
<keyword evidence="2" id="KW-0560">Oxidoreductase</keyword>